<organism evidence="2 3">
    <name type="scientific">Massilia eurypsychrophila</name>
    <dbReference type="NCBI Taxonomy" id="1485217"/>
    <lineage>
        <taxon>Bacteria</taxon>
        <taxon>Pseudomonadati</taxon>
        <taxon>Pseudomonadota</taxon>
        <taxon>Betaproteobacteria</taxon>
        <taxon>Burkholderiales</taxon>
        <taxon>Oxalobacteraceae</taxon>
        <taxon>Telluria group</taxon>
        <taxon>Massilia</taxon>
    </lineage>
</organism>
<evidence type="ECO:0000313" key="3">
    <source>
        <dbReference type="Proteomes" id="UP000230390"/>
    </source>
</evidence>
<accession>A0A2G8TB78</accession>
<evidence type="ECO:0000259" key="1">
    <source>
        <dbReference type="Pfam" id="PF06812"/>
    </source>
</evidence>
<dbReference type="EMBL" id="PDOC01000015">
    <property type="protein sequence ID" value="PIL43244.1"/>
    <property type="molecule type" value="Genomic_DNA"/>
</dbReference>
<proteinExistence type="predicted"/>
<name>A0A2G8TB78_9BURK</name>
<comment type="caution">
    <text evidence="2">The sequence shown here is derived from an EMBL/GenBank/DDBJ whole genome shotgun (WGS) entry which is preliminary data.</text>
</comment>
<reference evidence="2 3" key="1">
    <citation type="submission" date="2017-10" db="EMBL/GenBank/DDBJ databases">
        <title>Massilia psychrophilum sp. nov., a novel purple-pigmented bacterium isolated from Tianshan glacier, Xinjiang Municipality, China.</title>
        <authorList>
            <person name="Wang H."/>
        </authorList>
    </citation>
    <scope>NUCLEOTIDE SEQUENCE [LARGE SCALE GENOMIC DNA]</scope>
    <source>
        <strain evidence="2 3">JCM 30074</strain>
    </source>
</reference>
<dbReference type="OrthoDB" id="9771118at2"/>
<dbReference type="Pfam" id="PF06812">
    <property type="entry name" value="ImpA_N"/>
    <property type="match status" value="1"/>
</dbReference>
<keyword evidence="3" id="KW-1185">Reference proteome</keyword>
<dbReference type="PANTHER" id="PTHR37951:SF1">
    <property type="entry name" value="TYPE VI SECRETION SYSTEM COMPONENT TSSA1"/>
    <property type="match status" value="1"/>
</dbReference>
<dbReference type="InterPro" id="IPR017740">
    <property type="entry name" value="TssA-like"/>
</dbReference>
<dbReference type="RefSeq" id="WP_099791342.1">
    <property type="nucleotide sequence ID" value="NZ_JBHLYV010000018.1"/>
</dbReference>
<dbReference type="InterPro" id="IPR010657">
    <property type="entry name" value="ImpA_N"/>
</dbReference>
<dbReference type="PANTHER" id="PTHR37951">
    <property type="entry name" value="CYTOPLASMIC PROTEIN-RELATED"/>
    <property type="match status" value="1"/>
</dbReference>
<protein>
    <submittedName>
        <fullName evidence="2">Type VI secretion system protein TssA</fullName>
    </submittedName>
</protein>
<dbReference type="Proteomes" id="UP000230390">
    <property type="component" value="Unassembled WGS sequence"/>
</dbReference>
<dbReference type="NCBIfam" id="TIGR03363">
    <property type="entry name" value="VI_chp_8"/>
    <property type="match status" value="1"/>
</dbReference>
<gene>
    <name evidence="2" type="ORF">CR105_19705</name>
</gene>
<evidence type="ECO:0000313" key="2">
    <source>
        <dbReference type="EMBL" id="PIL43244.1"/>
    </source>
</evidence>
<feature type="domain" description="ImpA N-terminal" evidence="1">
    <location>
        <begin position="8"/>
        <end position="130"/>
    </location>
</feature>
<dbReference type="AlphaFoldDB" id="A0A2G8TB78"/>
<sequence>MLNIDELLEPVSDANPCGEDLAFSSELDAIAKARQADDPTIERGAWVTALKEADWKFVGSGCTKLLKTRSKDLRLAVWLAEASAKTGGFRGLGDGLLVAAALCERYWDTLYPQPDEGSFEQRVGNLCWIAARAPQLAREVALTEGAGSAFSLIDFESARTRSADDDGPDVDAARRRTSRAFYQALLDDTAHCVAALAELERVTDEKLGADGPGFTAAREALHNVIHFITPFAREAGAGAQAAAANSPEAPVAAPAAPAQAVAVGTSGSLQSRAQALAQLRAVAEFFRRTEPHSPVAYLADKAANWGEQPLHVWLRSVVKDQTVFEQLEEMLGVQAAPG</sequence>